<gene>
    <name evidence="3" type="ORF">DVR09_06685</name>
</gene>
<dbReference type="AlphaFoldDB" id="A0A345YDR3"/>
<dbReference type="Gene3D" id="2.120.10.30">
    <property type="entry name" value="TolB, C-terminal domain"/>
    <property type="match status" value="1"/>
</dbReference>
<evidence type="ECO:0000256" key="1">
    <source>
        <dbReference type="SAM" id="SignalP"/>
    </source>
</evidence>
<dbReference type="RefSeq" id="WP_115416250.1">
    <property type="nucleotide sequence ID" value="NZ_CP031357.1"/>
</dbReference>
<organism evidence="3 4">
    <name type="scientific">Erythrobacter aureus</name>
    <dbReference type="NCBI Taxonomy" id="2182384"/>
    <lineage>
        <taxon>Bacteria</taxon>
        <taxon>Pseudomonadati</taxon>
        <taxon>Pseudomonadota</taxon>
        <taxon>Alphaproteobacteria</taxon>
        <taxon>Sphingomonadales</taxon>
        <taxon>Erythrobacteraceae</taxon>
        <taxon>Erythrobacter/Porphyrobacter group</taxon>
        <taxon>Erythrobacter</taxon>
    </lineage>
</organism>
<dbReference type="InterPro" id="IPR012938">
    <property type="entry name" value="Glc/Sorbosone_DH"/>
</dbReference>
<dbReference type="SUPFAM" id="SSF50952">
    <property type="entry name" value="Soluble quinoprotein glucose dehydrogenase"/>
    <property type="match status" value="1"/>
</dbReference>
<dbReference type="KEGG" id="err:DVR09_06685"/>
<dbReference type="EMBL" id="CP031357">
    <property type="protein sequence ID" value="AXK42065.1"/>
    <property type="molecule type" value="Genomic_DNA"/>
</dbReference>
<feature type="chain" id="PRO_5016707595" evidence="1">
    <location>
        <begin position="24"/>
        <end position="392"/>
    </location>
</feature>
<dbReference type="PANTHER" id="PTHR19328:SF75">
    <property type="entry name" value="ALDOSE SUGAR DEHYDROGENASE YLII"/>
    <property type="match status" value="1"/>
</dbReference>
<dbReference type="InterPro" id="IPR011041">
    <property type="entry name" value="Quinoprot_gluc/sorb_DH_b-prop"/>
</dbReference>
<evidence type="ECO:0000313" key="4">
    <source>
        <dbReference type="Proteomes" id="UP000254508"/>
    </source>
</evidence>
<dbReference type="InterPro" id="IPR011042">
    <property type="entry name" value="6-blade_b-propeller_TolB-like"/>
</dbReference>
<keyword evidence="1" id="KW-0732">Signal</keyword>
<keyword evidence="4" id="KW-1185">Reference proteome</keyword>
<dbReference type="OrthoDB" id="9770043at2"/>
<evidence type="ECO:0000313" key="3">
    <source>
        <dbReference type="EMBL" id="AXK42065.1"/>
    </source>
</evidence>
<dbReference type="Pfam" id="PF07995">
    <property type="entry name" value="GSDH"/>
    <property type="match status" value="1"/>
</dbReference>
<protein>
    <submittedName>
        <fullName evidence="3">PQQ-dependent sugar dehydrogenase</fullName>
    </submittedName>
</protein>
<reference evidence="4" key="1">
    <citation type="submission" date="2018-07" db="EMBL/GenBank/DDBJ databases">
        <title>Genome sequence of Erythrobacter strain YH-07, an antagonistic bacterium isolated from Yellow Sea.</title>
        <authorList>
            <person name="Tang T."/>
            <person name="Liu Q."/>
            <person name="Sun X."/>
        </authorList>
    </citation>
    <scope>NUCLEOTIDE SEQUENCE [LARGE SCALE GENOMIC DNA]</scope>
    <source>
        <strain evidence="4">YH-07</strain>
    </source>
</reference>
<feature type="domain" description="Glucose/Sorbosone dehydrogenase" evidence="2">
    <location>
        <begin position="55"/>
        <end position="388"/>
    </location>
</feature>
<sequence length="392" mass="41547">MAHYPLLAVILPLAIGLASCSNAANVDTDGATNAAVADTGEFDGNFAVAEMGTYDEPWAVTFIPGTEIVVVSEKAGGLKGYDTEAGKALFFTGVPEVDYGGQGGMGDVAFLPSQAGSPLSGRTIYLSWAEAGSGDTRGAVVGRGTLSCEDHQTCAIEDLAVIWRQDKVTGRGHYSHRIVFSPDEQYMFVASGDRQKLDPAQDTANNLGSIVRLNLDGTPAQGNPLAGQGGASPDIWSWGHRNILGMDFDAQGRLWDMEHGPRGGDELNLVREGANYGWPNVSDGIHYDGDPIPDNDTSDAYALPAITWTPVIAPGSMIFYRGDMFPGMKGDALIAGLSSNAIIRVAIDGEDAREVARYPMEQRIRGVTQEPDGALWVIEDGEGGRLLKLTPG</sequence>
<accession>A0A345YDR3</accession>
<dbReference type="PANTHER" id="PTHR19328">
    <property type="entry name" value="HEDGEHOG-INTERACTING PROTEIN"/>
    <property type="match status" value="1"/>
</dbReference>
<evidence type="ECO:0000259" key="2">
    <source>
        <dbReference type="Pfam" id="PF07995"/>
    </source>
</evidence>
<proteinExistence type="predicted"/>
<dbReference type="Proteomes" id="UP000254508">
    <property type="component" value="Chromosome"/>
</dbReference>
<name>A0A345YDR3_9SPHN</name>
<feature type="signal peptide" evidence="1">
    <location>
        <begin position="1"/>
        <end position="23"/>
    </location>
</feature>